<dbReference type="KEGG" id="dhe:111602964"/>
<sequence length="104" mass="10472">MLHLRLFDSSFYYTLASVSSGMLPPAQAANGSHLTLNGTTVAAPVAEAAVNLTYFTPAISHVMLAPTPTTASAAQTTAATIAAAATTATATATATAKFIVNSEI</sequence>
<dbReference type="GeneID" id="111602964"/>
<dbReference type="OMA" id="SHVMLAQ"/>
<keyword evidence="2" id="KW-0675">Receptor</keyword>
<reference evidence="2" key="1">
    <citation type="submission" date="2025-08" db="UniProtKB">
        <authorList>
            <consortium name="RefSeq"/>
        </authorList>
    </citation>
    <scope>IDENTIFICATION</scope>
    <source>
        <strain evidence="2">15085-1641.00</strain>
        <tissue evidence="2">Whole body</tissue>
    </source>
</reference>
<keyword evidence="1" id="KW-1185">Reference proteome</keyword>
<dbReference type="AlphaFoldDB" id="A0A6J1M4X5"/>
<evidence type="ECO:0000313" key="2">
    <source>
        <dbReference type="RefSeq" id="XP_023176111.2"/>
    </source>
</evidence>
<evidence type="ECO:0000313" key="1">
    <source>
        <dbReference type="Proteomes" id="UP000504633"/>
    </source>
</evidence>
<accession>A0A6J1M4X5</accession>
<dbReference type="Proteomes" id="UP000504633">
    <property type="component" value="Unplaced"/>
</dbReference>
<proteinExistence type="predicted"/>
<organism evidence="1 2">
    <name type="scientific">Drosophila hydei</name>
    <name type="common">Fruit fly</name>
    <dbReference type="NCBI Taxonomy" id="7224"/>
    <lineage>
        <taxon>Eukaryota</taxon>
        <taxon>Metazoa</taxon>
        <taxon>Ecdysozoa</taxon>
        <taxon>Arthropoda</taxon>
        <taxon>Hexapoda</taxon>
        <taxon>Insecta</taxon>
        <taxon>Pterygota</taxon>
        <taxon>Neoptera</taxon>
        <taxon>Endopterygota</taxon>
        <taxon>Diptera</taxon>
        <taxon>Brachycera</taxon>
        <taxon>Muscomorpha</taxon>
        <taxon>Ephydroidea</taxon>
        <taxon>Drosophilidae</taxon>
        <taxon>Drosophila</taxon>
    </lineage>
</organism>
<dbReference type="CTD" id="2768688"/>
<protein>
    <submittedName>
        <fullName evidence="2">Cardioacceleratory peptide receptor</fullName>
    </submittedName>
</protein>
<gene>
    <name evidence="2" type="primary">LOC111602964</name>
</gene>
<name>A0A6J1M4X5_DROHY</name>
<dbReference type="RefSeq" id="XP_023176111.2">
    <property type="nucleotide sequence ID" value="XM_023320343.2"/>
</dbReference>